<feature type="compositionally biased region" description="Polar residues" evidence="4">
    <location>
        <begin position="647"/>
        <end position="667"/>
    </location>
</feature>
<evidence type="ECO:0000313" key="6">
    <source>
        <dbReference type="EMBL" id="BAJ93867.1"/>
    </source>
</evidence>
<evidence type="ECO:0000256" key="3">
    <source>
        <dbReference type="ARBA" id="ARBA00022833"/>
    </source>
</evidence>
<dbReference type="InterPro" id="IPR011011">
    <property type="entry name" value="Znf_FYVE_PHD"/>
</dbReference>
<keyword evidence="3" id="KW-0862">Zinc</keyword>
<evidence type="ECO:0000256" key="1">
    <source>
        <dbReference type="ARBA" id="ARBA00022723"/>
    </source>
</evidence>
<dbReference type="EMBL" id="AK362663">
    <property type="protein sequence ID" value="BAJ93867.1"/>
    <property type="molecule type" value="mRNA"/>
</dbReference>
<dbReference type="InterPro" id="IPR001005">
    <property type="entry name" value="SANT/Myb"/>
</dbReference>
<dbReference type="Gene3D" id="1.10.10.60">
    <property type="entry name" value="Homeodomain-like"/>
    <property type="match status" value="1"/>
</dbReference>
<keyword evidence="2" id="KW-0863">Zinc-finger</keyword>
<feature type="region of interest" description="Disordered" evidence="4">
    <location>
        <begin position="200"/>
        <end position="230"/>
    </location>
</feature>
<feature type="compositionally biased region" description="Low complexity" evidence="4">
    <location>
        <begin position="13"/>
        <end position="27"/>
    </location>
</feature>
<feature type="region of interest" description="Disordered" evidence="4">
    <location>
        <begin position="111"/>
        <end position="159"/>
    </location>
</feature>
<organism evidence="6">
    <name type="scientific">Hordeum vulgare subsp. vulgare</name>
    <name type="common">Domesticated barley</name>
    <dbReference type="NCBI Taxonomy" id="112509"/>
    <lineage>
        <taxon>Eukaryota</taxon>
        <taxon>Viridiplantae</taxon>
        <taxon>Streptophyta</taxon>
        <taxon>Embryophyta</taxon>
        <taxon>Tracheophyta</taxon>
        <taxon>Spermatophyta</taxon>
        <taxon>Magnoliopsida</taxon>
        <taxon>Liliopsida</taxon>
        <taxon>Poales</taxon>
        <taxon>Poaceae</taxon>
        <taxon>BOP clade</taxon>
        <taxon>Pooideae</taxon>
        <taxon>Triticodae</taxon>
        <taxon>Triticeae</taxon>
        <taxon>Hordeinae</taxon>
        <taxon>Hordeum</taxon>
    </lineage>
</organism>
<dbReference type="Gene3D" id="3.30.40.10">
    <property type="entry name" value="Zinc/RING finger domain, C3HC4 (zinc finger)"/>
    <property type="match status" value="1"/>
</dbReference>
<evidence type="ECO:0000256" key="2">
    <source>
        <dbReference type="ARBA" id="ARBA00022771"/>
    </source>
</evidence>
<dbReference type="InterPro" id="IPR001965">
    <property type="entry name" value="Znf_PHD"/>
</dbReference>
<proteinExistence type="evidence at transcript level"/>
<dbReference type="PROSITE" id="PS50090">
    <property type="entry name" value="MYB_LIKE"/>
    <property type="match status" value="1"/>
</dbReference>
<dbReference type="PANTHER" id="PTHR47863">
    <property type="entry name" value="RING/FYVE/PHD ZINC FINGER SUPERFAMILY PROTEIN"/>
    <property type="match status" value="1"/>
</dbReference>
<dbReference type="SUPFAM" id="SSF57903">
    <property type="entry name" value="FYVE/PHD zinc finger"/>
    <property type="match status" value="1"/>
</dbReference>
<dbReference type="AlphaFoldDB" id="F2DFJ6"/>
<dbReference type="GO" id="GO:0008270">
    <property type="term" value="F:zinc ion binding"/>
    <property type="evidence" value="ECO:0007669"/>
    <property type="project" value="UniProtKB-KW"/>
</dbReference>
<protein>
    <submittedName>
        <fullName evidence="6">Predicted protein</fullName>
    </submittedName>
</protein>
<dbReference type="CDD" id="cd00167">
    <property type="entry name" value="SANT"/>
    <property type="match status" value="1"/>
</dbReference>
<keyword evidence="1" id="KW-0479">Metal-binding</keyword>
<reference evidence="6" key="1">
    <citation type="journal article" date="2011" name="Plant Physiol.">
        <title>Comprehensive sequence analysis of 24,783 barley full-length cDNAs derived from 12 clone libraries.</title>
        <authorList>
            <person name="Matsumoto T."/>
            <person name="Tanaka T."/>
            <person name="Sakai H."/>
            <person name="Amano N."/>
            <person name="Kanamori H."/>
            <person name="Kurita K."/>
            <person name="Kikuta A."/>
            <person name="Kamiya K."/>
            <person name="Yamamoto M."/>
            <person name="Ikawa H."/>
            <person name="Fujii N."/>
            <person name="Hori K."/>
            <person name="Itoh T."/>
            <person name="Sato K."/>
        </authorList>
    </citation>
    <scope>NUCLEOTIDE SEQUENCE</scope>
    <source>
        <tissue evidence="6">Shoot and root</tissue>
    </source>
</reference>
<feature type="compositionally biased region" description="Basic and acidic residues" evidence="4">
    <location>
        <begin position="617"/>
        <end position="630"/>
    </location>
</feature>
<dbReference type="SMART" id="SM00249">
    <property type="entry name" value="PHD"/>
    <property type="match status" value="1"/>
</dbReference>
<accession>F2DFJ6</accession>
<sequence length="869" mass="94977">MAPAAAVDPGESTPATAATPRTGPARPDLARRLPVTPRELGFTPFRNPPPQEEGALQNSSEGKIQAPELKPLAGSQAVPKTEGVSTPISLVKSIHAQLDAQIPVNADLSQRKPPAKATMLPKRDPPPLEGALPNSSEEIQNPEWKPHARSQAPPRTVDVRTPVSWVKSAREALAHKAFTDEHNALLDAQILVNGDLSQGKPPAKSALRPVRNPPLSQGKPPAKCALRPVRNPPRLEGALPNSPEEIQTPEWKPYAGSQAVPDTMVTPPPPLFPSVCARPAGVLAHARLHSCMGVRTPGSSLKNTCEALAHEAFTDEQHAQLYAHILITADLKQGKPPSKAAMVLAFGQPVEGQKHAWEEVWRAALDRYQSQMSPLGFETPFSSQNGPLEPSPNSMKNLEEFEPKEAHSELVDAQTSKWQNQKSPVTGFETPIKSLIGNCTAQGLDVQNGGEVQLAVSCADKVDQEPPDDSKIKNRIYGGLESLCGSTPLESSESLTEQDSCVKCSKDGQLLKCSSCFLAAHASCFGSSVTFDDSGHFDCPVCYCRKAAEALEKAKKTYSEARKNLSVFCSGWKQFTKEFSEQSIGTQQRAANFEDQMNGFNTAKKQGNHQSEAAKLSCKDEEPNHLKENGTSDACPDKVVTTKTTVSPSSENAKSHGDGNSNSSRQVPYSARDKFSSVANHNIGVGKENCLMNSPNCNFSDRPGAMSSRNMSRRKVSFQEMGTVAPNSTWKTLRYQDQFVHSPARKRYYPYPPEHYYSPHTPAMRSPLAPTKTPFTGKTPFTSTTARRKMIFWSEAEEVALREAMAKLAPKGEAVKEKRSISWVRIHEYCRESIHPTRCPDDLRKKWNRMKNKLGVCPEDDDRVGDGCL</sequence>
<name>F2DFJ6_HORVV</name>
<dbReference type="PANTHER" id="PTHR47863:SF8">
    <property type="entry name" value="MYB-LIKE DOMAIN-CONTAINING PROTEIN"/>
    <property type="match status" value="1"/>
</dbReference>
<feature type="domain" description="Myb-like" evidence="5">
    <location>
        <begin position="793"/>
        <end position="851"/>
    </location>
</feature>
<dbReference type="InterPro" id="IPR013083">
    <property type="entry name" value="Znf_RING/FYVE/PHD"/>
</dbReference>
<feature type="region of interest" description="Disordered" evidence="4">
    <location>
        <begin position="611"/>
        <end position="668"/>
    </location>
</feature>
<feature type="region of interest" description="Disordered" evidence="4">
    <location>
        <begin position="1"/>
        <end position="83"/>
    </location>
</feature>
<evidence type="ECO:0000256" key="4">
    <source>
        <dbReference type="SAM" id="MobiDB-lite"/>
    </source>
</evidence>
<evidence type="ECO:0000259" key="5">
    <source>
        <dbReference type="PROSITE" id="PS50090"/>
    </source>
</evidence>